<feature type="active site" description="Proton acceptor" evidence="15">
    <location>
        <position position="109"/>
    </location>
</feature>
<feature type="domain" description="Plant heme peroxidase family profile" evidence="22">
    <location>
        <begin position="68"/>
        <end position="362"/>
    </location>
</feature>
<evidence type="ECO:0000256" key="10">
    <source>
        <dbReference type="ARBA" id="ARBA00023157"/>
    </source>
</evidence>
<dbReference type="EMBL" id="LR862136">
    <property type="protein sequence ID" value="CAD1843227.1"/>
    <property type="molecule type" value="Genomic_DNA"/>
</dbReference>
<dbReference type="GO" id="GO:0020037">
    <property type="term" value="F:heme binding"/>
    <property type="evidence" value="ECO:0007669"/>
    <property type="project" value="InterPro"/>
</dbReference>
<feature type="domain" description="Plant heme peroxidase family profile" evidence="22">
    <location>
        <begin position="360"/>
        <end position="555"/>
    </location>
</feature>
<evidence type="ECO:0000256" key="18">
    <source>
        <dbReference type="PIRSR" id="PIRSR600823-4"/>
    </source>
</evidence>
<sequence length="600" mass="64641">MDVRMRRLWYDVNKLKFYHVNAHESHHHMNVFFFFVIFLMISLAMASSSHRFLILCVLSLLALAARAQLSPNFYAKTCPNLQTVVRSAMSQAVAKEARMGASILRLFFHDCFVNGCDGSILLDDTATFTGEKNAGPNANSARGFDVIDTIKTQVEAACKATVSCADILALAARDGVNLVTWGPSWTVQLGRRDAQTASQSAANTNLPGPGSSLATLISMFSAKGLTARDMTALSGAHTIGQARCTTFRGHIYNDANVNASFAALRKQTCPQSGGDGNLAPLDVQTPTKFDNAYYQNLVSQRGLLHSDQELFNGGSQDSLVRTYSTSASTFTADFISAMIKMGNISPLTGTSGEVRLNCRKGCDGSILLDDTAAFTGEQNAFPNKNSIRGLEVIDSIKAQVEASCRATVSCADILALAARDGVVMLGGPTWTVDLGRRDARTASQTAANSDLPGPSSSLSTLVAKFAAKGLNARDMTALSGAHTIGQARCATFRSRIYNDTDINSGFAALRRQSCPSIGGDDNLAPLDSQTPNRFGNNYYQGLVVRRGLLHSDQELSAAGRRTRWSGSTARKSRRSLATSRRQWRRWRASAPSPARLGRSD</sequence>
<dbReference type="InterPro" id="IPR002016">
    <property type="entry name" value="Haem_peroxidase"/>
</dbReference>
<protein>
    <recommendedName>
        <fullName evidence="14">Peroxidase 1</fullName>
        <ecNumber evidence="3">1.11.1.7</ecNumber>
    </recommendedName>
</protein>
<feature type="site" description="Transition state stabilizer" evidence="18">
    <location>
        <position position="105"/>
    </location>
</feature>
<feature type="binding site" evidence="17">
    <location>
        <position position="238"/>
    </location>
    <ligand>
        <name>Ca(2+)</name>
        <dbReference type="ChEBI" id="CHEBI:29108"/>
        <label>2</label>
    </ligand>
</feature>
<evidence type="ECO:0000256" key="16">
    <source>
        <dbReference type="PIRSR" id="PIRSR600823-2"/>
    </source>
</evidence>
<feature type="region of interest" description="Disordered" evidence="20">
    <location>
        <begin position="559"/>
        <end position="600"/>
    </location>
</feature>
<dbReference type="PROSITE" id="PS00435">
    <property type="entry name" value="PEROXIDASE_1"/>
    <property type="match status" value="2"/>
</dbReference>
<evidence type="ECO:0000256" key="8">
    <source>
        <dbReference type="ARBA" id="ARBA00023002"/>
    </source>
</evidence>
<keyword evidence="12" id="KW-0873">Pyrrolidone carboxylic acid</keyword>
<feature type="binding site" evidence="17">
    <location>
        <position position="285"/>
    </location>
    <ligand>
        <name>Ca(2+)</name>
        <dbReference type="ChEBI" id="CHEBI:29108"/>
        <label>2</label>
    </ligand>
</feature>
<dbReference type="PANTHER" id="PTHR31388:SF5">
    <property type="entry name" value="PEROXIDASE"/>
    <property type="match status" value="1"/>
</dbReference>
<reference evidence="23" key="1">
    <citation type="submission" date="2020-07" db="EMBL/GenBank/DDBJ databases">
        <authorList>
            <person name="Lin J."/>
        </authorList>
    </citation>
    <scope>NUCLEOTIDE SEQUENCE</scope>
</reference>
<evidence type="ECO:0000256" key="9">
    <source>
        <dbReference type="ARBA" id="ARBA00023004"/>
    </source>
</evidence>
<feature type="binding site" evidence="17">
    <location>
        <position position="113"/>
    </location>
    <ligand>
        <name>Ca(2+)</name>
        <dbReference type="ChEBI" id="CHEBI:29108"/>
        <label>1</label>
    </ligand>
</feature>
<keyword evidence="21" id="KW-1133">Transmembrane helix</keyword>
<keyword evidence="5" id="KW-0349">Heme</keyword>
<dbReference type="GO" id="GO:0140825">
    <property type="term" value="F:lactoperoxidase activity"/>
    <property type="evidence" value="ECO:0007669"/>
    <property type="project" value="UniProtKB-EC"/>
</dbReference>
<gene>
    <name evidence="23" type="ORF">CB5_LOCUS26438</name>
</gene>
<feature type="disulfide bond" evidence="19">
    <location>
        <begin position="78"/>
        <end position="158"/>
    </location>
</feature>
<dbReference type="CDD" id="cd00693">
    <property type="entry name" value="secretory_peroxidase"/>
    <property type="match status" value="2"/>
</dbReference>
<feature type="binding site" evidence="17">
    <location>
        <position position="290"/>
    </location>
    <ligand>
        <name>Ca(2+)</name>
        <dbReference type="ChEBI" id="CHEBI:29108"/>
        <label>2</label>
    </ligand>
</feature>
<evidence type="ECO:0000256" key="17">
    <source>
        <dbReference type="PIRSR" id="PIRSR600823-3"/>
    </source>
</evidence>
<comment type="similarity">
    <text evidence="2">Belongs to the peroxidase family. Ascorbate peroxidase subfamily.</text>
</comment>
<dbReference type="PROSITE" id="PS50873">
    <property type="entry name" value="PEROXIDASE_4"/>
    <property type="match status" value="2"/>
</dbReference>
<dbReference type="InterPro" id="IPR033905">
    <property type="entry name" value="Secretory_peroxidase"/>
</dbReference>
<evidence type="ECO:0000256" key="14">
    <source>
        <dbReference type="ARBA" id="ARBA00072322"/>
    </source>
</evidence>
<keyword evidence="11" id="KW-0325">Glycoprotein</keyword>
<accession>A0A6V7QJZ6</accession>
<evidence type="ECO:0000256" key="2">
    <source>
        <dbReference type="ARBA" id="ARBA00006873"/>
    </source>
</evidence>
<dbReference type="EC" id="1.11.1.7" evidence="3"/>
<dbReference type="PRINTS" id="PR00458">
    <property type="entry name" value="PEROXIDASE"/>
</dbReference>
<evidence type="ECO:0000256" key="19">
    <source>
        <dbReference type="PIRSR" id="PIRSR600823-5"/>
    </source>
</evidence>
<comment type="cofactor">
    <cofactor evidence="17">
        <name>Ca(2+)</name>
        <dbReference type="ChEBI" id="CHEBI:29108"/>
    </cofactor>
    <text evidence="17">Binds 2 calcium ions per subunit.</text>
</comment>
<evidence type="ECO:0000256" key="5">
    <source>
        <dbReference type="ARBA" id="ARBA00022617"/>
    </source>
</evidence>
<feature type="binding site" evidence="17">
    <location>
        <position position="119"/>
    </location>
    <ligand>
        <name>Ca(2+)</name>
        <dbReference type="ChEBI" id="CHEBI:29108"/>
        <label>1</label>
    </ligand>
</feature>
<organism evidence="23">
    <name type="scientific">Ananas comosus var. bracteatus</name>
    <name type="common">red pineapple</name>
    <dbReference type="NCBI Taxonomy" id="296719"/>
    <lineage>
        <taxon>Eukaryota</taxon>
        <taxon>Viridiplantae</taxon>
        <taxon>Streptophyta</taxon>
        <taxon>Embryophyta</taxon>
        <taxon>Tracheophyta</taxon>
        <taxon>Spermatophyta</taxon>
        <taxon>Magnoliopsida</taxon>
        <taxon>Liliopsida</taxon>
        <taxon>Poales</taxon>
        <taxon>Bromeliaceae</taxon>
        <taxon>Bromelioideae</taxon>
        <taxon>Ananas</taxon>
    </lineage>
</organism>
<evidence type="ECO:0000256" key="21">
    <source>
        <dbReference type="SAM" id="Phobius"/>
    </source>
</evidence>
<feature type="binding site" evidence="17">
    <location>
        <position position="110"/>
    </location>
    <ligand>
        <name>Ca(2+)</name>
        <dbReference type="ChEBI" id="CHEBI:29108"/>
        <label>1</label>
    </ligand>
</feature>
<evidence type="ECO:0000256" key="4">
    <source>
        <dbReference type="ARBA" id="ARBA00022559"/>
    </source>
</evidence>
<keyword evidence="4" id="KW-0575">Peroxidase</keyword>
<comment type="catalytic activity">
    <reaction evidence="1">
        <text>2 a phenolic donor + H2O2 = 2 a phenolic radical donor + 2 H2O</text>
        <dbReference type="Rhea" id="RHEA:56136"/>
        <dbReference type="ChEBI" id="CHEBI:15377"/>
        <dbReference type="ChEBI" id="CHEBI:16240"/>
        <dbReference type="ChEBI" id="CHEBI:139520"/>
        <dbReference type="ChEBI" id="CHEBI:139521"/>
        <dbReference type="EC" id="1.11.1.7"/>
    </reaction>
</comment>
<dbReference type="InterPro" id="IPR019793">
    <property type="entry name" value="Peroxidases_heam-ligand_BS"/>
</dbReference>
<evidence type="ECO:0000256" key="3">
    <source>
        <dbReference type="ARBA" id="ARBA00012313"/>
    </source>
</evidence>
<dbReference type="InterPro" id="IPR010255">
    <property type="entry name" value="Haem_peroxidase_sf"/>
</dbReference>
<keyword evidence="10 19" id="KW-1015">Disulfide bond</keyword>
<dbReference type="PROSITE" id="PS00436">
    <property type="entry name" value="PEROXIDASE_2"/>
    <property type="match status" value="1"/>
</dbReference>
<dbReference type="AlphaFoldDB" id="A0A6V7QJZ6"/>
<dbReference type="GO" id="GO:0042744">
    <property type="term" value="P:hydrogen peroxide catabolic process"/>
    <property type="evidence" value="ECO:0007669"/>
    <property type="project" value="UniProtKB-KW"/>
</dbReference>
<feature type="binding site" description="axial binding residue" evidence="17">
    <location>
        <position position="237"/>
    </location>
    <ligand>
        <name>heme b</name>
        <dbReference type="ChEBI" id="CHEBI:60344"/>
    </ligand>
    <ligandPart>
        <name>Fe</name>
        <dbReference type="ChEBI" id="CHEBI:18248"/>
    </ligandPart>
</feature>
<dbReference type="Pfam" id="PF00141">
    <property type="entry name" value="peroxidase"/>
    <property type="match status" value="2"/>
</dbReference>
<evidence type="ECO:0000259" key="22">
    <source>
        <dbReference type="PROSITE" id="PS50873"/>
    </source>
</evidence>
<keyword evidence="8" id="KW-0560">Oxidoreductase</keyword>
<proteinExistence type="inferred from homology"/>
<dbReference type="Gene3D" id="1.10.520.10">
    <property type="match status" value="2"/>
</dbReference>
<dbReference type="PANTHER" id="PTHR31388">
    <property type="entry name" value="PEROXIDASE 72-RELATED"/>
    <property type="match status" value="1"/>
</dbReference>
<feature type="binding site" evidence="17">
    <location>
        <position position="115"/>
    </location>
    <ligand>
        <name>Ca(2+)</name>
        <dbReference type="ChEBI" id="CHEBI:29108"/>
        <label>1</label>
    </ligand>
</feature>
<keyword evidence="7 17" id="KW-0106">Calcium</keyword>
<evidence type="ECO:0000256" key="15">
    <source>
        <dbReference type="PIRSR" id="PIRSR600823-1"/>
    </source>
</evidence>
<feature type="binding site" evidence="17">
    <location>
        <position position="282"/>
    </location>
    <ligand>
        <name>Ca(2+)</name>
        <dbReference type="ChEBI" id="CHEBI:29108"/>
        <label>2</label>
    </ligand>
</feature>
<evidence type="ECO:0000256" key="20">
    <source>
        <dbReference type="SAM" id="MobiDB-lite"/>
    </source>
</evidence>
<keyword evidence="21" id="KW-0472">Membrane</keyword>
<dbReference type="PRINTS" id="PR00461">
    <property type="entry name" value="PLPEROXIDASE"/>
</dbReference>
<keyword evidence="21" id="KW-0812">Transmembrane</keyword>
<evidence type="ECO:0000256" key="13">
    <source>
        <dbReference type="ARBA" id="ARBA00023324"/>
    </source>
</evidence>
<dbReference type="SUPFAM" id="SSF48113">
    <property type="entry name" value="Heme-dependent peroxidases"/>
    <property type="match status" value="2"/>
</dbReference>
<evidence type="ECO:0000256" key="7">
    <source>
        <dbReference type="ARBA" id="ARBA00022837"/>
    </source>
</evidence>
<dbReference type="FunFam" id="1.10.420.10:FF:000001">
    <property type="entry name" value="Peroxidase"/>
    <property type="match status" value="2"/>
</dbReference>
<keyword evidence="6 17" id="KW-0479">Metal-binding</keyword>
<feature type="disulfide bond" evidence="19">
    <location>
        <begin position="164"/>
        <end position="358"/>
    </location>
</feature>
<feature type="binding site" evidence="17">
    <location>
        <position position="131"/>
    </location>
    <ligand>
        <name>Ca(2+)</name>
        <dbReference type="ChEBI" id="CHEBI:29108"/>
        <label>1</label>
    </ligand>
</feature>
<evidence type="ECO:0000256" key="6">
    <source>
        <dbReference type="ARBA" id="ARBA00022723"/>
    </source>
</evidence>
<dbReference type="Gene3D" id="1.10.420.10">
    <property type="entry name" value="Peroxidase, domain 2"/>
    <property type="match status" value="2"/>
</dbReference>
<evidence type="ECO:0000313" key="23">
    <source>
        <dbReference type="EMBL" id="CAD1843227.1"/>
    </source>
</evidence>
<dbReference type="InterPro" id="IPR000823">
    <property type="entry name" value="Peroxidase_pln"/>
</dbReference>
<keyword evidence="9 17" id="KW-0408">Iron</keyword>
<evidence type="ECO:0000256" key="11">
    <source>
        <dbReference type="ARBA" id="ARBA00023180"/>
    </source>
</evidence>
<feature type="disulfide bond" evidence="19">
    <location>
        <begin position="244"/>
        <end position="269"/>
    </location>
</feature>
<keyword evidence="13" id="KW-0376">Hydrogen peroxide</keyword>
<dbReference type="GO" id="GO:0046872">
    <property type="term" value="F:metal ion binding"/>
    <property type="evidence" value="ECO:0007669"/>
    <property type="project" value="UniProtKB-KW"/>
</dbReference>
<feature type="disulfide bond" evidence="19">
    <location>
        <begin position="111"/>
        <end position="116"/>
    </location>
</feature>
<feature type="binding site" evidence="17">
    <location>
        <position position="117"/>
    </location>
    <ligand>
        <name>Ca(2+)</name>
        <dbReference type="ChEBI" id="CHEBI:29108"/>
        <label>1</label>
    </ligand>
</feature>
<feature type="compositionally biased region" description="Low complexity" evidence="20">
    <location>
        <begin position="588"/>
        <end position="600"/>
    </location>
</feature>
<evidence type="ECO:0000256" key="1">
    <source>
        <dbReference type="ARBA" id="ARBA00000189"/>
    </source>
</evidence>
<dbReference type="FunFam" id="1.10.520.10:FF:000001">
    <property type="entry name" value="Peroxidase"/>
    <property type="match status" value="1"/>
</dbReference>
<evidence type="ECO:0000256" key="12">
    <source>
        <dbReference type="ARBA" id="ARBA00023283"/>
    </source>
</evidence>
<dbReference type="GO" id="GO:0006979">
    <property type="term" value="P:response to oxidative stress"/>
    <property type="evidence" value="ECO:0007669"/>
    <property type="project" value="InterPro"/>
</dbReference>
<name>A0A6V7QJZ6_ANACO</name>
<comment type="cofactor">
    <cofactor evidence="17">
        <name>heme b</name>
        <dbReference type="ChEBI" id="CHEBI:60344"/>
    </cofactor>
    <text evidence="17">Binds 1 heme b (iron(II)-protoporphyrin IX) group per subunit.</text>
</comment>
<feature type="binding site" evidence="16">
    <location>
        <position position="207"/>
    </location>
    <ligand>
        <name>substrate</name>
    </ligand>
</feature>
<dbReference type="InterPro" id="IPR019794">
    <property type="entry name" value="Peroxidases_AS"/>
</dbReference>
<feature type="transmembrane region" description="Helical" evidence="21">
    <location>
        <begin position="27"/>
        <end position="45"/>
    </location>
</feature>